<name>A0A166QY83_9AGAM</name>
<protein>
    <submittedName>
        <fullName evidence="2">Uncharacterized protein</fullName>
    </submittedName>
</protein>
<feature type="signal peptide" evidence="1">
    <location>
        <begin position="1"/>
        <end position="20"/>
    </location>
</feature>
<evidence type="ECO:0000313" key="3">
    <source>
        <dbReference type="Proteomes" id="UP000076532"/>
    </source>
</evidence>
<accession>A0A166QY83</accession>
<keyword evidence="3" id="KW-1185">Reference proteome</keyword>
<dbReference type="AlphaFoldDB" id="A0A166QY83"/>
<proteinExistence type="predicted"/>
<evidence type="ECO:0000256" key="1">
    <source>
        <dbReference type="SAM" id="SignalP"/>
    </source>
</evidence>
<dbReference type="EMBL" id="KV417507">
    <property type="protein sequence ID" value="KZP27691.1"/>
    <property type="molecule type" value="Genomic_DNA"/>
</dbReference>
<evidence type="ECO:0000313" key="2">
    <source>
        <dbReference type="EMBL" id="KZP27691.1"/>
    </source>
</evidence>
<keyword evidence="1" id="KW-0732">Signal</keyword>
<sequence>MQFFKSPLFAALAFVAFVAAAPSTLETRDSNTECKALLQSCSVNSACCNDLCVLGLCL</sequence>
<reference evidence="2 3" key="1">
    <citation type="journal article" date="2016" name="Mol. Biol. Evol.">
        <title>Comparative Genomics of Early-Diverging Mushroom-Forming Fungi Provides Insights into the Origins of Lignocellulose Decay Capabilities.</title>
        <authorList>
            <person name="Nagy L.G."/>
            <person name="Riley R."/>
            <person name="Tritt A."/>
            <person name="Adam C."/>
            <person name="Daum C."/>
            <person name="Floudas D."/>
            <person name="Sun H."/>
            <person name="Yadav J.S."/>
            <person name="Pangilinan J."/>
            <person name="Larsson K.H."/>
            <person name="Matsuura K."/>
            <person name="Barry K."/>
            <person name="Labutti K."/>
            <person name="Kuo R."/>
            <person name="Ohm R.A."/>
            <person name="Bhattacharya S.S."/>
            <person name="Shirouzu T."/>
            <person name="Yoshinaga Y."/>
            <person name="Martin F.M."/>
            <person name="Grigoriev I.V."/>
            <person name="Hibbett D.S."/>
        </authorList>
    </citation>
    <scope>NUCLEOTIDE SEQUENCE [LARGE SCALE GENOMIC DNA]</scope>
    <source>
        <strain evidence="2 3">CBS 109695</strain>
    </source>
</reference>
<dbReference type="Proteomes" id="UP000076532">
    <property type="component" value="Unassembled WGS sequence"/>
</dbReference>
<feature type="chain" id="PRO_5007878902" evidence="1">
    <location>
        <begin position="21"/>
        <end position="58"/>
    </location>
</feature>
<organism evidence="2 3">
    <name type="scientific">Athelia psychrophila</name>
    <dbReference type="NCBI Taxonomy" id="1759441"/>
    <lineage>
        <taxon>Eukaryota</taxon>
        <taxon>Fungi</taxon>
        <taxon>Dikarya</taxon>
        <taxon>Basidiomycota</taxon>
        <taxon>Agaricomycotina</taxon>
        <taxon>Agaricomycetes</taxon>
        <taxon>Agaricomycetidae</taxon>
        <taxon>Atheliales</taxon>
        <taxon>Atheliaceae</taxon>
        <taxon>Athelia</taxon>
    </lineage>
</organism>
<gene>
    <name evidence="2" type="ORF">FIBSPDRAFT_948280</name>
</gene>